<dbReference type="GO" id="GO:0005829">
    <property type="term" value="C:cytosol"/>
    <property type="evidence" value="ECO:0007669"/>
    <property type="project" value="TreeGrafter"/>
</dbReference>
<keyword evidence="4" id="KW-0547">Nucleotide-binding</keyword>
<sequence>MRKIPKALTIAGSDSGGGAGIQADLKTMTSLGVYGMSAITSITVQNTVGVFGVYDLPPQVVYDQIKVAIEDIGVDSAKTGMLSNAGIVEAVAKAVKDFKIPNLVVDTVMRSKSGDPLLKIADEQALKEKIIPLAVLITPNIPEAESLIGFKIKSLEDVEKACKKLYLDGANAVLLKGGHGEGEKAIDVFYDGNRFEYLISERINTKNTHGTGCTLSAAISSYLAKGYSLLDAVKNAKNYVHNAIKHSLDIGHGHGPLNHMWQFYKDF</sequence>
<dbReference type="PANTHER" id="PTHR20858">
    <property type="entry name" value="PHOSPHOMETHYLPYRIMIDINE KINASE"/>
    <property type="match status" value="1"/>
</dbReference>
<evidence type="ECO:0000256" key="3">
    <source>
        <dbReference type="ARBA" id="ARBA00022679"/>
    </source>
</evidence>
<dbReference type="AlphaFoldDB" id="C4FM32"/>
<dbReference type="PANTHER" id="PTHR20858:SF17">
    <property type="entry name" value="HYDROXYMETHYLPYRIMIDINE_PHOSPHOMETHYLPYRIMIDINE KINASE THI20-RELATED"/>
    <property type="match status" value="1"/>
</dbReference>
<evidence type="ECO:0000256" key="4">
    <source>
        <dbReference type="ARBA" id="ARBA00022741"/>
    </source>
</evidence>
<name>C4FM32_9AQUI</name>
<dbReference type="NCBIfam" id="TIGR00097">
    <property type="entry name" value="HMP-P_kinase"/>
    <property type="match status" value="1"/>
</dbReference>
<dbReference type="GO" id="GO:0005524">
    <property type="term" value="F:ATP binding"/>
    <property type="evidence" value="ECO:0007669"/>
    <property type="project" value="UniProtKB-KW"/>
</dbReference>
<dbReference type="InterPro" id="IPR013749">
    <property type="entry name" value="PM/HMP-P_kinase-1"/>
</dbReference>
<evidence type="ECO:0000256" key="6">
    <source>
        <dbReference type="ARBA" id="ARBA00022840"/>
    </source>
</evidence>
<evidence type="ECO:0000256" key="1">
    <source>
        <dbReference type="ARBA" id="ARBA00004948"/>
    </source>
</evidence>
<keyword evidence="6" id="KW-0067">ATP-binding</keyword>
<dbReference type="RefSeq" id="WP_007548112.1">
    <property type="nucleotide sequence ID" value="NZ_ABZS01000201.1"/>
</dbReference>
<keyword evidence="3 8" id="KW-0808">Transferase</keyword>
<dbReference type="SUPFAM" id="SSF53613">
    <property type="entry name" value="Ribokinase-like"/>
    <property type="match status" value="1"/>
</dbReference>
<dbReference type="CDD" id="cd01169">
    <property type="entry name" value="HMPP_kinase"/>
    <property type="match status" value="1"/>
</dbReference>
<reference evidence="8 9" key="1">
    <citation type="submission" date="2009-04" db="EMBL/GenBank/DDBJ databases">
        <authorList>
            <person name="Reysenbach A.-L."/>
            <person name="Heidelberg J.F."/>
            <person name="Nelson W.C."/>
        </authorList>
    </citation>
    <scope>NUCLEOTIDE SEQUENCE [LARGE SCALE GENOMIC DNA]</scope>
    <source>
        <strain evidence="8 9">SS-5</strain>
    </source>
</reference>
<comment type="pathway">
    <text evidence="1">Cofactor biosynthesis; thiamine diphosphate biosynthesis.</text>
</comment>
<gene>
    <name evidence="8" type="primary">thiD</name>
    <name evidence="8" type="ORF">SULYE_1636</name>
</gene>
<keyword evidence="5 8" id="KW-0418">Kinase</keyword>
<comment type="caution">
    <text evidence="8">The sequence shown here is derived from an EMBL/GenBank/DDBJ whole genome shotgun (WGS) entry which is preliminary data.</text>
</comment>
<dbReference type="InterPro" id="IPR004399">
    <property type="entry name" value="HMP/HMP-P_kinase_dom"/>
</dbReference>
<dbReference type="OrthoDB" id="9810880at2"/>
<evidence type="ECO:0000256" key="5">
    <source>
        <dbReference type="ARBA" id="ARBA00022777"/>
    </source>
</evidence>
<keyword evidence="9" id="KW-1185">Reference proteome</keyword>
<evidence type="ECO:0000259" key="7">
    <source>
        <dbReference type="Pfam" id="PF08543"/>
    </source>
</evidence>
<evidence type="ECO:0000313" key="9">
    <source>
        <dbReference type="Proteomes" id="UP000005540"/>
    </source>
</evidence>
<dbReference type="InterPro" id="IPR029056">
    <property type="entry name" value="Ribokinase-like"/>
</dbReference>
<feature type="domain" description="Pyridoxamine kinase/Phosphomethylpyrimidine kinase" evidence="7">
    <location>
        <begin position="14"/>
        <end position="258"/>
    </location>
</feature>
<protein>
    <recommendedName>
        <fullName evidence="2">hydroxymethylpyrimidine kinase</fullName>
        <ecNumber evidence="2">2.7.1.49</ecNumber>
    </recommendedName>
</protein>
<organism evidence="8 9">
    <name type="scientific">Sulfurihydrogenibium yellowstonense SS-5</name>
    <dbReference type="NCBI Taxonomy" id="432331"/>
    <lineage>
        <taxon>Bacteria</taxon>
        <taxon>Pseudomonadati</taxon>
        <taxon>Aquificota</taxon>
        <taxon>Aquificia</taxon>
        <taxon>Aquificales</taxon>
        <taxon>Hydrogenothermaceae</taxon>
        <taxon>Sulfurihydrogenibium</taxon>
    </lineage>
</organism>
<dbReference type="EC" id="2.7.1.49" evidence="2"/>
<dbReference type="Gene3D" id="3.40.1190.20">
    <property type="match status" value="1"/>
</dbReference>
<dbReference type="EMBL" id="ABZS01000201">
    <property type="protein sequence ID" value="EEP59868.1"/>
    <property type="molecule type" value="Genomic_DNA"/>
</dbReference>
<dbReference type="GO" id="GO:0009228">
    <property type="term" value="P:thiamine biosynthetic process"/>
    <property type="evidence" value="ECO:0007669"/>
    <property type="project" value="InterPro"/>
</dbReference>
<dbReference type="FunFam" id="3.40.1190.20:FF:000003">
    <property type="entry name" value="Phosphomethylpyrimidine kinase ThiD"/>
    <property type="match status" value="1"/>
</dbReference>
<dbReference type="Pfam" id="PF08543">
    <property type="entry name" value="Phos_pyr_kin"/>
    <property type="match status" value="1"/>
</dbReference>
<proteinExistence type="predicted"/>
<dbReference type="GO" id="GO:0008972">
    <property type="term" value="F:phosphomethylpyrimidine kinase activity"/>
    <property type="evidence" value="ECO:0007669"/>
    <property type="project" value="InterPro"/>
</dbReference>
<dbReference type="Proteomes" id="UP000005540">
    <property type="component" value="Unassembled WGS sequence"/>
</dbReference>
<evidence type="ECO:0000256" key="2">
    <source>
        <dbReference type="ARBA" id="ARBA00012135"/>
    </source>
</evidence>
<accession>C4FM32</accession>
<dbReference type="GO" id="GO:0008902">
    <property type="term" value="F:hydroxymethylpyrimidine kinase activity"/>
    <property type="evidence" value="ECO:0007669"/>
    <property type="project" value="UniProtKB-EC"/>
</dbReference>
<evidence type="ECO:0000313" key="8">
    <source>
        <dbReference type="EMBL" id="EEP59868.1"/>
    </source>
</evidence>